<organism evidence="1 2">
    <name type="scientific">Candidatus Amesbacteria bacterium GW2011_GWA2_47_11</name>
    <dbReference type="NCBI Taxonomy" id="1618357"/>
    <lineage>
        <taxon>Bacteria</taxon>
        <taxon>Candidatus Amesiibacteriota</taxon>
    </lineage>
</organism>
<sequence>MFSKKKENPPFQSRAEHTIRLGCGHFITMNLTDQELNRLGEEMEENNLKGKSAYCSQCQRSSVLTCVYN</sequence>
<evidence type="ECO:0000313" key="1">
    <source>
        <dbReference type="EMBL" id="KKU55252.1"/>
    </source>
</evidence>
<dbReference type="Proteomes" id="UP000034607">
    <property type="component" value="Unassembled WGS sequence"/>
</dbReference>
<reference evidence="1 2" key="1">
    <citation type="journal article" date="2015" name="Nature">
        <title>rRNA introns, odd ribosomes, and small enigmatic genomes across a large radiation of phyla.</title>
        <authorList>
            <person name="Brown C.T."/>
            <person name="Hug L.A."/>
            <person name="Thomas B.C."/>
            <person name="Sharon I."/>
            <person name="Castelle C.J."/>
            <person name="Singh A."/>
            <person name="Wilkins M.J."/>
            <person name="Williams K.H."/>
            <person name="Banfield J.F."/>
        </authorList>
    </citation>
    <scope>NUCLEOTIDE SEQUENCE [LARGE SCALE GENOMIC DNA]</scope>
</reference>
<protein>
    <submittedName>
        <fullName evidence="1">Uncharacterized protein</fullName>
    </submittedName>
</protein>
<name>A0A0G1RDS1_9BACT</name>
<dbReference type="EMBL" id="LCNM01000023">
    <property type="protein sequence ID" value="KKU55252.1"/>
    <property type="molecule type" value="Genomic_DNA"/>
</dbReference>
<comment type="caution">
    <text evidence="1">The sequence shown here is derived from an EMBL/GenBank/DDBJ whole genome shotgun (WGS) entry which is preliminary data.</text>
</comment>
<accession>A0A0G1RDS1</accession>
<gene>
    <name evidence="1" type="ORF">UX78_C0023G0004</name>
</gene>
<dbReference type="AlphaFoldDB" id="A0A0G1RDS1"/>
<proteinExistence type="predicted"/>
<evidence type="ECO:0000313" key="2">
    <source>
        <dbReference type="Proteomes" id="UP000034607"/>
    </source>
</evidence>